<dbReference type="Proteomes" id="UP000051164">
    <property type="component" value="Unassembled WGS sequence"/>
</dbReference>
<sequence length="144" mass="16206">MYSVSGINGIQDEVKQMNEKEKAQNAKRANIMWVMMSVMILVVIAGIVGIIMKSHQTGQYKDMIRQSIVVYNKTDPAKTLSPDSKTKVYRVRKSGDGQLFVQLNGTTPKFVYEKTHGKWTSVGTQKKANVVLKYRAVYTSNQQG</sequence>
<comment type="caution">
    <text evidence="2">The sequence shown here is derived from an EMBL/GenBank/DDBJ whole genome shotgun (WGS) entry which is preliminary data.</text>
</comment>
<evidence type="ECO:0000313" key="3">
    <source>
        <dbReference type="Proteomes" id="UP000051164"/>
    </source>
</evidence>
<organism evidence="2 3">
    <name type="scientific">Lentilactobacillus kefiri DSM 20587 = JCM 5818</name>
    <dbReference type="NCBI Taxonomy" id="1423764"/>
    <lineage>
        <taxon>Bacteria</taxon>
        <taxon>Bacillati</taxon>
        <taxon>Bacillota</taxon>
        <taxon>Bacilli</taxon>
        <taxon>Lactobacillales</taxon>
        <taxon>Lactobacillaceae</taxon>
        <taxon>Lentilactobacillus</taxon>
    </lineage>
</organism>
<keyword evidence="1" id="KW-0472">Membrane</keyword>
<protein>
    <submittedName>
        <fullName evidence="2">Uncharacterized protein</fullName>
    </submittedName>
</protein>
<name>A0A8E1RIY4_LENKE</name>
<reference evidence="2 3" key="1">
    <citation type="journal article" date="2015" name="Genome Announc.">
        <title>Expanding the biotechnology potential of lactobacilli through comparative genomics of 213 strains and associated genera.</title>
        <authorList>
            <person name="Sun Z."/>
            <person name="Harris H.M."/>
            <person name="McCann A."/>
            <person name="Guo C."/>
            <person name="Argimon S."/>
            <person name="Zhang W."/>
            <person name="Yang X."/>
            <person name="Jeffery I.B."/>
            <person name="Cooney J.C."/>
            <person name="Kagawa T.F."/>
            <person name="Liu W."/>
            <person name="Song Y."/>
            <person name="Salvetti E."/>
            <person name="Wrobel A."/>
            <person name="Rasinkangas P."/>
            <person name="Parkhill J."/>
            <person name="Rea M.C."/>
            <person name="O'Sullivan O."/>
            <person name="Ritari J."/>
            <person name="Douillard F.P."/>
            <person name="Paul Ross R."/>
            <person name="Yang R."/>
            <person name="Briner A.E."/>
            <person name="Felis G.E."/>
            <person name="de Vos W.M."/>
            <person name="Barrangou R."/>
            <person name="Klaenhammer T.R."/>
            <person name="Caufield P.W."/>
            <person name="Cui Y."/>
            <person name="Zhang H."/>
            <person name="O'Toole P.W."/>
        </authorList>
    </citation>
    <scope>NUCLEOTIDE SEQUENCE [LARGE SCALE GENOMIC DNA]</scope>
    <source>
        <strain evidence="2 3">DSM 20587</strain>
    </source>
</reference>
<keyword evidence="1" id="KW-1133">Transmembrane helix</keyword>
<gene>
    <name evidence="2" type="ORF">FC95_GL000180</name>
</gene>
<dbReference type="EMBL" id="AYYV01000080">
    <property type="protein sequence ID" value="KRM49769.1"/>
    <property type="molecule type" value="Genomic_DNA"/>
</dbReference>
<evidence type="ECO:0000313" key="2">
    <source>
        <dbReference type="EMBL" id="KRM49769.1"/>
    </source>
</evidence>
<evidence type="ECO:0000256" key="1">
    <source>
        <dbReference type="SAM" id="Phobius"/>
    </source>
</evidence>
<dbReference type="AlphaFoldDB" id="A0A8E1RIY4"/>
<keyword evidence="1" id="KW-0812">Transmembrane</keyword>
<feature type="transmembrane region" description="Helical" evidence="1">
    <location>
        <begin position="31"/>
        <end position="52"/>
    </location>
</feature>
<proteinExistence type="predicted"/>
<accession>A0A8E1RIY4</accession>